<dbReference type="Proteomes" id="UP000478052">
    <property type="component" value="Unassembled WGS sequence"/>
</dbReference>
<feature type="non-terminal residue" evidence="2">
    <location>
        <position position="1"/>
    </location>
</feature>
<reference evidence="2 3" key="1">
    <citation type="submission" date="2019-08" db="EMBL/GenBank/DDBJ databases">
        <title>Whole genome of Aphis craccivora.</title>
        <authorList>
            <person name="Voronova N.V."/>
            <person name="Shulinski R.S."/>
            <person name="Bandarenka Y.V."/>
            <person name="Zhorov D.G."/>
            <person name="Warner D."/>
        </authorList>
    </citation>
    <scope>NUCLEOTIDE SEQUENCE [LARGE SCALE GENOMIC DNA]</scope>
    <source>
        <strain evidence="2">180601</strain>
        <tissue evidence="2">Whole Body</tissue>
    </source>
</reference>
<name>A0A6G0Y3S7_APHCR</name>
<feature type="compositionally biased region" description="Polar residues" evidence="1">
    <location>
        <begin position="81"/>
        <end position="90"/>
    </location>
</feature>
<accession>A0A6G0Y3S7</accession>
<proteinExistence type="predicted"/>
<feature type="region of interest" description="Disordered" evidence="1">
    <location>
        <begin position="71"/>
        <end position="90"/>
    </location>
</feature>
<sequence length="90" mass="10085">QVNRRGPDRCKAVRKVILVERRPGDGGVRLPAAELSVVGGAGQCRRVVGMIQYFGVYSVIACGPYRRTRRKRWRRRAADNRGTSATNTAW</sequence>
<dbReference type="EMBL" id="VUJU01006460">
    <property type="protein sequence ID" value="KAF0748481.1"/>
    <property type="molecule type" value="Genomic_DNA"/>
</dbReference>
<evidence type="ECO:0000313" key="3">
    <source>
        <dbReference type="Proteomes" id="UP000478052"/>
    </source>
</evidence>
<organism evidence="2 3">
    <name type="scientific">Aphis craccivora</name>
    <name type="common">Cowpea aphid</name>
    <dbReference type="NCBI Taxonomy" id="307492"/>
    <lineage>
        <taxon>Eukaryota</taxon>
        <taxon>Metazoa</taxon>
        <taxon>Ecdysozoa</taxon>
        <taxon>Arthropoda</taxon>
        <taxon>Hexapoda</taxon>
        <taxon>Insecta</taxon>
        <taxon>Pterygota</taxon>
        <taxon>Neoptera</taxon>
        <taxon>Paraneoptera</taxon>
        <taxon>Hemiptera</taxon>
        <taxon>Sternorrhyncha</taxon>
        <taxon>Aphidomorpha</taxon>
        <taxon>Aphidoidea</taxon>
        <taxon>Aphididae</taxon>
        <taxon>Aphidini</taxon>
        <taxon>Aphis</taxon>
        <taxon>Aphis</taxon>
    </lineage>
</organism>
<protein>
    <submittedName>
        <fullName evidence="2">Uncharacterized protein</fullName>
    </submittedName>
</protein>
<evidence type="ECO:0000256" key="1">
    <source>
        <dbReference type="SAM" id="MobiDB-lite"/>
    </source>
</evidence>
<evidence type="ECO:0000313" key="2">
    <source>
        <dbReference type="EMBL" id="KAF0748481.1"/>
    </source>
</evidence>
<comment type="caution">
    <text evidence="2">The sequence shown here is derived from an EMBL/GenBank/DDBJ whole genome shotgun (WGS) entry which is preliminary data.</text>
</comment>
<dbReference type="AlphaFoldDB" id="A0A6G0Y3S7"/>
<keyword evidence="3" id="KW-1185">Reference proteome</keyword>
<gene>
    <name evidence="2" type="ORF">FWK35_00017840</name>
</gene>